<evidence type="ECO:0000313" key="3">
    <source>
        <dbReference type="Proteomes" id="UP000297447"/>
    </source>
</evidence>
<name>A0A4R9AAY4_9MICO</name>
<dbReference type="InterPro" id="IPR032466">
    <property type="entry name" value="Metal_Hydrolase"/>
</dbReference>
<proteinExistence type="predicted"/>
<dbReference type="Proteomes" id="UP000297447">
    <property type="component" value="Unassembled WGS sequence"/>
</dbReference>
<dbReference type="PANTHER" id="PTHR22642">
    <property type="entry name" value="IMIDAZOLONEPROPIONASE"/>
    <property type="match status" value="1"/>
</dbReference>
<dbReference type="Gene3D" id="3.10.310.70">
    <property type="match status" value="1"/>
</dbReference>
<dbReference type="AlphaFoldDB" id="A0A4R9AAY4"/>
<dbReference type="GO" id="GO:0016810">
    <property type="term" value="F:hydrolase activity, acting on carbon-nitrogen (but not peptide) bonds"/>
    <property type="evidence" value="ECO:0007669"/>
    <property type="project" value="InterPro"/>
</dbReference>
<accession>A0A4R9AAY4</accession>
<reference evidence="2 3" key="1">
    <citation type="submission" date="2019-03" db="EMBL/GenBank/DDBJ databases">
        <title>Genomics of glacier-inhabiting Cryobacterium strains.</title>
        <authorList>
            <person name="Liu Q."/>
            <person name="Xin Y.-H."/>
        </authorList>
    </citation>
    <scope>NUCLEOTIDE SEQUENCE [LARGE SCALE GENOMIC DNA]</scope>
    <source>
        <strain evidence="2 3">Hh14</strain>
    </source>
</reference>
<dbReference type="EMBL" id="SOHE01000013">
    <property type="protein sequence ID" value="TFD55174.1"/>
    <property type="molecule type" value="Genomic_DNA"/>
</dbReference>
<dbReference type="SUPFAM" id="SSF51556">
    <property type="entry name" value="Metallo-dependent hydrolases"/>
    <property type="match status" value="1"/>
</dbReference>
<evidence type="ECO:0000313" key="2">
    <source>
        <dbReference type="EMBL" id="TFD55174.1"/>
    </source>
</evidence>
<dbReference type="OrthoDB" id="3238066at2"/>
<dbReference type="RefSeq" id="WP_134517859.1">
    <property type="nucleotide sequence ID" value="NZ_SOHE01000013.1"/>
</dbReference>
<feature type="domain" description="Amidohydrolase 3" evidence="1">
    <location>
        <begin position="66"/>
        <end position="526"/>
    </location>
</feature>
<evidence type="ECO:0000259" key="1">
    <source>
        <dbReference type="Pfam" id="PF07969"/>
    </source>
</evidence>
<sequence>MTRGRPVTVPATGRAGAGALVLRNARLPGSDDLVDVRIDDGVITHLGYLDPESPSGPRGVPGEPIEVVDLGERWLIPGLWDNHVHFTQWAQTARRLDVSGAASAVHAAAFVAARIAARATFTPAGDTLIGYGFRDALWADAPTRAVLDAASASALGPIPVVLVSGDLHSCWLNSAALARYGLPEHPTGLLRETDAFRVAQLLDTVADEVVDGWVDDAARAAAARGVVGVVDMEMTWNLDVWRRRIAAGTTCLRVEFGVYSQHLQRAVDRGLRGGALIDGTGGLLTVGPFKVITDGSLNTRTAYCLDAYPGLTGAAAHGQLNVEPAELLPLLRLAAGVGMRAAVHAIGDHANRLALDAFELLAADGEAPGMALRHSIEHAQLLSDDDVHRFARLGIVASVQPEHALDDRDVADRLWAGRTERAFPLASLIAAGVELAFGSDAPVAPLDPWVAMAAAVGRSRDGDDPWHPEQSVPRQAALAASARGRHRVSVGDVADLAVCEIDPLVASVADLRRMPVAATLLAGRFTHRAL</sequence>
<dbReference type="InterPro" id="IPR013108">
    <property type="entry name" value="Amidohydro_3"/>
</dbReference>
<keyword evidence="3" id="KW-1185">Reference proteome</keyword>
<dbReference type="Pfam" id="PF07969">
    <property type="entry name" value="Amidohydro_3"/>
    <property type="match status" value="1"/>
</dbReference>
<keyword evidence="2" id="KW-0378">Hydrolase</keyword>
<gene>
    <name evidence="2" type="ORF">E3T55_01775</name>
</gene>
<comment type="caution">
    <text evidence="2">The sequence shown here is derived from an EMBL/GenBank/DDBJ whole genome shotgun (WGS) entry which is preliminary data.</text>
</comment>
<dbReference type="InterPro" id="IPR011059">
    <property type="entry name" value="Metal-dep_hydrolase_composite"/>
</dbReference>
<protein>
    <submittedName>
        <fullName evidence="2">Amidohydrolase</fullName>
    </submittedName>
</protein>
<dbReference type="Gene3D" id="2.30.40.10">
    <property type="entry name" value="Urease, subunit C, domain 1"/>
    <property type="match status" value="1"/>
</dbReference>
<organism evidence="2 3">
    <name type="scientific">Cryobacterium frigoriphilum</name>
    <dbReference type="NCBI Taxonomy" id="1259150"/>
    <lineage>
        <taxon>Bacteria</taxon>
        <taxon>Bacillati</taxon>
        <taxon>Actinomycetota</taxon>
        <taxon>Actinomycetes</taxon>
        <taxon>Micrococcales</taxon>
        <taxon>Microbacteriaceae</taxon>
        <taxon>Cryobacterium</taxon>
    </lineage>
</organism>
<dbReference type="Gene3D" id="3.20.20.140">
    <property type="entry name" value="Metal-dependent hydrolases"/>
    <property type="match status" value="1"/>
</dbReference>
<dbReference type="PANTHER" id="PTHR22642:SF2">
    <property type="entry name" value="PROTEIN LONG AFTER FAR-RED 3"/>
    <property type="match status" value="1"/>
</dbReference>
<dbReference type="SUPFAM" id="SSF51338">
    <property type="entry name" value="Composite domain of metallo-dependent hydrolases"/>
    <property type="match status" value="1"/>
</dbReference>